<evidence type="ECO:0000256" key="6">
    <source>
        <dbReference type="ARBA" id="ARBA00023136"/>
    </source>
</evidence>
<dbReference type="PROSITE" id="PS50929">
    <property type="entry name" value="ABC_TM1F"/>
    <property type="match status" value="1"/>
</dbReference>
<evidence type="ECO:0000256" key="4">
    <source>
        <dbReference type="ARBA" id="ARBA00022840"/>
    </source>
</evidence>
<feature type="domain" description="ABC transporter" evidence="8">
    <location>
        <begin position="334"/>
        <end position="567"/>
    </location>
</feature>
<evidence type="ECO:0000256" key="2">
    <source>
        <dbReference type="ARBA" id="ARBA00022692"/>
    </source>
</evidence>
<evidence type="ECO:0000259" key="8">
    <source>
        <dbReference type="PROSITE" id="PS50893"/>
    </source>
</evidence>
<dbReference type="SUPFAM" id="SSF52540">
    <property type="entry name" value="P-loop containing nucleoside triphosphate hydrolases"/>
    <property type="match status" value="1"/>
</dbReference>
<dbReference type="CDD" id="cd18584">
    <property type="entry name" value="ABC_6TM_AarD_CydD"/>
    <property type="match status" value="1"/>
</dbReference>
<dbReference type="PANTHER" id="PTHR24221:SF590">
    <property type="entry name" value="COMPONENT LINKED WITH THE ASSEMBLY OF CYTOCHROME' TRANSPORT TRANSMEMBRANE ATP-BINDING PROTEIN ABC TRANSPORTER CYDD-RELATED"/>
    <property type="match status" value="1"/>
</dbReference>
<dbReference type="InterPro" id="IPR014216">
    <property type="entry name" value="ABC_transptr_CydD"/>
</dbReference>
<feature type="transmembrane region" description="Helical" evidence="7">
    <location>
        <begin position="238"/>
        <end position="259"/>
    </location>
</feature>
<evidence type="ECO:0000256" key="1">
    <source>
        <dbReference type="ARBA" id="ARBA00004651"/>
    </source>
</evidence>
<feature type="transmembrane region" description="Helical" evidence="7">
    <location>
        <begin position="21"/>
        <end position="46"/>
    </location>
</feature>
<dbReference type="RefSeq" id="WP_406764623.1">
    <property type="nucleotide sequence ID" value="NZ_JBJHZY010000001.1"/>
</dbReference>
<keyword evidence="3" id="KW-0547">Nucleotide-binding</keyword>
<name>A0ABW8TQN8_9CLOT</name>
<feature type="transmembrane region" description="Helical" evidence="7">
    <location>
        <begin position="58"/>
        <end position="80"/>
    </location>
</feature>
<feature type="transmembrane region" description="Helical" evidence="7">
    <location>
        <begin position="265"/>
        <end position="287"/>
    </location>
</feature>
<comment type="subcellular location">
    <subcellularLocation>
        <location evidence="1">Cell membrane</location>
        <topology evidence="1">Multi-pass membrane protein</topology>
    </subcellularLocation>
</comment>
<keyword evidence="6 7" id="KW-0472">Membrane</keyword>
<keyword evidence="4" id="KW-0067">ATP-binding</keyword>
<evidence type="ECO:0000313" key="11">
    <source>
        <dbReference type="Proteomes" id="UP001623661"/>
    </source>
</evidence>
<dbReference type="SUPFAM" id="SSF90123">
    <property type="entry name" value="ABC transporter transmembrane region"/>
    <property type="match status" value="1"/>
</dbReference>
<dbReference type="InterPro" id="IPR027417">
    <property type="entry name" value="P-loop_NTPase"/>
</dbReference>
<dbReference type="NCBIfam" id="TIGR02857">
    <property type="entry name" value="CydD"/>
    <property type="match status" value="1"/>
</dbReference>
<dbReference type="PROSITE" id="PS00211">
    <property type="entry name" value="ABC_TRANSPORTER_1"/>
    <property type="match status" value="1"/>
</dbReference>
<keyword evidence="2 7" id="KW-0812">Transmembrane</keyword>
<evidence type="ECO:0000256" key="5">
    <source>
        <dbReference type="ARBA" id="ARBA00022989"/>
    </source>
</evidence>
<dbReference type="Pfam" id="PF00664">
    <property type="entry name" value="ABC_membrane"/>
    <property type="match status" value="1"/>
</dbReference>
<proteinExistence type="predicted"/>
<keyword evidence="5 7" id="KW-1133">Transmembrane helix</keyword>
<feature type="transmembrane region" description="Helical" evidence="7">
    <location>
        <begin position="133"/>
        <end position="153"/>
    </location>
</feature>
<evidence type="ECO:0000259" key="9">
    <source>
        <dbReference type="PROSITE" id="PS50929"/>
    </source>
</evidence>
<keyword evidence="11" id="KW-1185">Reference proteome</keyword>
<dbReference type="InterPro" id="IPR003439">
    <property type="entry name" value="ABC_transporter-like_ATP-bd"/>
</dbReference>
<dbReference type="Gene3D" id="1.20.1560.10">
    <property type="entry name" value="ABC transporter type 1, transmembrane domain"/>
    <property type="match status" value="1"/>
</dbReference>
<dbReference type="InterPro" id="IPR017871">
    <property type="entry name" value="ABC_transporter-like_CS"/>
</dbReference>
<gene>
    <name evidence="10" type="primary">cydD</name>
    <name evidence="10" type="ORF">ACJDUH_08000</name>
</gene>
<comment type="caution">
    <text evidence="10">The sequence shown here is derived from an EMBL/GenBank/DDBJ whole genome shotgun (WGS) entry which is preliminary data.</text>
</comment>
<dbReference type="Proteomes" id="UP001623661">
    <property type="component" value="Unassembled WGS sequence"/>
</dbReference>
<dbReference type="InterPro" id="IPR011527">
    <property type="entry name" value="ABC1_TM_dom"/>
</dbReference>
<dbReference type="PROSITE" id="PS50893">
    <property type="entry name" value="ABC_TRANSPORTER_2"/>
    <property type="match status" value="1"/>
</dbReference>
<sequence>MFNKRLLKESTAKKLYIPAATLSAVLNSAFTILNAYFLALIVNGVFIKKLGVIGIKNYIIMFAANAVLKSLVNFIIDVYIKNCSEDIKEGIRVNTFNLILSSNPFKVKNQKLGEVINILTDGIENITPYYSQYIPQAFAAFLIPITICIAVAFTDRLSALIMLITYPIIPFFMRLIGYKAKEVNERQWKKLNVLSSHFMEVLQGLSTLKLFGRSKLQEKKVFEISEAYRKSTMEVLRISFLSALVLELSATISTAVLAVNLGLRLVYSKIDFFNAFFVLVLAPEFYLPMRQLGMKFHASLNGQVAIEKVQAAEEAFKEIESEKEALINSEQIAVEIKNLSFAHEEKETLNDITFNINKGEKVALVGESGSGKTTLINIISGFLKPEYGKVLINGTDINKIDKQEYFKSISIVPQFPHIFNMSIENNVSLGSVADLDKLLSIYESTKVSDFAEGYEAKYKTQIGEGEKVELSGGEKQRIAIARALFKTSGLLILDEPTSALDPETEEMLTSIFSKDLNYRTVLIAAHRLNTIKKADKIVVLSHGSIAEMGSHKELIDKKGLYYEMITAKEVQ</sequence>
<dbReference type="EMBL" id="JBJHZY010000001">
    <property type="protein sequence ID" value="MFL0268041.1"/>
    <property type="molecule type" value="Genomic_DNA"/>
</dbReference>
<dbReference type="InterPro" id="IPR036640">
    <property type="entry name" value="ABC1_TM_sf"/>
</dbReference>
<dbReference type="InterPro" id="IPR003593">
    <property type="entry name" value="AAA+_ATPase"/>
</dbReference>
<dbReference type="SMART" id="SM00382">
    <property type="entry name" value="AAA"/>
    <property type="match status" value="1"/>
</dbReference>
<dbReference type="PANTHER" id="PTHR24221">
    <property type="entry name" value="ATP-BINDING CASSETTE SUB-FAMILY B"/>
    <property type="match status" value="1"/>
</dbReference>
<organism evidence="10 11">
    <name type="scientific">Candidatus Clostridium radicumherbarum</name>
    <dbReference type="NCBI Taxonomy" id="3381662"/>
    <lineage>
        <taxon>Bacteria</taxon>
        <taxon>Bacillati</taxon>
        <taxon>Bacillota</taxon>
        <taxon>Clostridia</taxon>
        <taxon>Eubacteriales</taxon>
        <taxon>Clostridiaceae</taxon>
        <taxon>Clostridium</taxon>
    </lineage>
</organism>
<evidence type="ECO:0000313" key="10">
    <source>
        <dbReference type="EMBL" id="MFL0268041.1"/>
    </source>
</evidence>
<dbReference type="Gene3D" id="3.40.50.300">
    <property type="entry name" value="P-loop containing nucleotide triphosphate hydrolases"/>
    <property type="match status" value="1"/>
</dbReference>
<dbReference type="CDD" id="cd03228">
    <property type="entry name" value="ABCC_MRP_Like"/>
    <property type="match status" value="1"/>
</dbReference>
<dbReference type="InterPro" id="IPR039421">
    <property type="entry name" value="Type_1_exporter"/>
</dbReference>
<protein>
    <submittedName>
        <fullName evidence="10">Thiol reductant ABC exporter subunit CydD</fullName>
    </submittedName>
</protein>
<evidence type="ECO:0000256" key="7">
    <source>
        <dbReference type="SAM" id="Phobius"/>
    </source>
</evidence>
<evidence type="ECO:0000256" key="3">
    <source>
        <dbReference type="ARBA" id="ARBA00022741"/>
    </source>
</evidence>
<feature type="domain" description="ABC transmembrane type-1" evidence="9">
    <location>
        <begin position="19"/>
        <end position="301"/>
    </location>
</feature>
<feature type="transmembrane region" description="Helical" evidence="7">
    <location>
        <begin position="159"/>
        <end position="177"/>
    </location>
</feature>
<accession>A0ABW8TQN8</accession>
<reference evidence="10 11" key="1">
    <citation type="submission" date="2024-11" db="EMBL/GenBank/DDBJ databases">
        <authorList>
            <person name="Heng Y.C."/>
            <person name="Lim A.C.H."/>
            <person name="Lee J.K.Y."/>
            <person name="Kittelmann S."/>
        </authorList>
    </citation>
    <scope>NUCLEOTIDE SEQUENCE [LARGE SCALE GENOMIC DNA]</scope>
    <source>
        <strain evidence="10 11">WILCCON 0202</strain>
    </source>
</reference>
<dbReference type="Pfam" id="PF00005">
    <property type="entry name" value="ABC_tran"/>
    <property type="match status" value="1"/>
</dbReference>